<keyword evidence="3" id="KW-1185">Reference proteome</keyword>
<evidence type="ECO:0000313" key="2">
    <source>
        <dbReference type="EMBL" id="SNS66961.1"/>
    </source>
</evidence>
<feature type="transmembrane region" description="Helical" evidence="1">
    <location>
        <begin position="7"/>
        <end position="24"/>
    </location>
</feature>
<keyword evidence="1" id="KW-1133">Transmembrane helix</keyword>
<evidence type="ECO:0000256" key="1">
    <source>
        <dbReference type="SAM" id="Phobius"/>
    </source>
</evidence>
<accession>A0A239GD26</accession>
<proteinExistence type="predicted"/>
<dbReference type="Proteomes" id="UP000198304">
    <property type="component" value="Unassembled WGS sequence"/>
</dbReference>
<protein>
    <submittedName>
        <fullName evidence="2">Uncharacterized protein</fullName>
    </submittedName>
</protein>
<keyword evidence="1" id="KW-0472">Membrane</keyword>
<dbReference type="AlphaFoldDB" id="A0A239GD26"/>
<dbReference type="RefSeq" id="WP_176431406.1">
    <property type="nucleotide sequence ID" value="NZ_FZOJ01000016.1"/>
</dbReference>
<dbReference type="EMBL" id="FZOJ01000016">
    <property type="protein sequence ID" value="SNS66961.1"/>
    <property type="molecule type" value="Genomic_DNA"/>
</dbReference>
<keyword evidence="1" id="KW-0812">Transmembrane</keyword>
<organism evidence="2 3">
    <name type="scientific">Anaerovirgula multivorans</name>
    <dbReference type="NCBI Taxonomy" id="312168"/>
    <lineage>
        <taxon>Bacteria</taxon>
        <taxon>Bacillati</taxon>
        <taxon>Bacillota</taxon>
        <taxon>Clostridia</taxon>
        <taxon>Peptostreptococcales</taxon>
        <taxon>Natronincolaceae</taxon>
        <taxon>Anaerovirgula</taxon>
    </lineage>
</organism>
<evidence type="ECO:0000313" key="3">
    <source>
        <dbReference type="Proteomes" id="UP000198304"/>
    </source>
</evidence>
<feature type="transmembrane region" description="Helical" evidence="1">
    <location>
        <begin position="30"/>
        <end position="52"/>
    </location>
</feature>
<gene>
    <name evidence="2" type="ORF">SAMN05446037_101648</name>
</gene>
<name>A0A239GD26_9FIRM</name>
<reference evidence="3" key="1">
    <citation type="submission" date="2017-06" db="EMBL/GenBank/DDBJ databases">
        <authorList>
            <person name="Varghese N."/>
            <person name="Submissions S."/>
        </authorList>
    </citation>
    <scope>NUCLEOTIDE SEQUENCE [LARGE SCALE GENOMIC DNA]</scope>
    <source>
        <strain evidence="3">SCA</strain>
    </source>
</reference>
<sequence length="55" mass="6318">MKKYDYSIFVFTMVIIVGFLALGIEYLNHMIFSFLALSITGITIVIDLFLAIRKL</sequence>